<keyword evidence="2 3" id="KW-0732">Signal</keyword>
<dbReference type="EMBL" id="JACYTO010000002">
    <property type="protein sequence ID" value="MBD8504051.1"/>
    <property type="molecule type" value="Genomic_DNA"/>
</dbReference>
<keyword evidence="6" id="KW-1185">Reference proteome</keyword>
<organism evidence="5 6">
    <name type="scientific">Thauera sedimentorum</name>
    <dbReference type="NCBI Taxonomy" id="2767595"/>
    <lineage>
        <taxon>Bacteria</taxon>
        <taxon>Pseudomonadati</taxon>
        <taxon>Pseudomonadota</taxon>
        <taxon>Betaproteobacteria</taxon>
        <taxon>Rhodocyclales</taxon>
        <taxon>Zoogloeaceae</taxon>
        <taxon>Thauera</taxon>
    </lineage>
</organism>
<proteinExistence type="predicted"/>
<dbReference type="Gene3D" id="1.20.1420.20">
    <property type="entry name" value="M75 peptidase, HXXE motif"/>
    <property type="match status" value="1"/>
</dbReference>
<evidence type="ECO:0000256" key="1">
    <source>
        <dbReference type="ARBA" id="ARBA00004196"/>
    </source>
</evidence>
<dbReference type="RefSeq" id="WP_187718832.1">
    <property type="nucleotide sequence ID" value="NZ_JACTAH010000002.1"/>
</dbReference>
<name>A0ABR9BFR0_9RHOO</name>
<dbReference type="InterPro" id="IPR038352">
    <property type="entry name" value="Imelysin_sf"/>
</dbReference>
<dbReference type="InterPro" id="IPR018976">
    <property type="entry name" value="Imelysin-like"/>
</dbReference>
<feature type="signal peptide" evidence="3">
    <location>
        <begin position="1"/>
        <end position="22"/>
    </location>
</feature>
<protein>
    <recommendedName>
        <fullName evidence="4">Imelysin-like domain-containing protein</fullName>
    </recommendedName>
</protein>
<gene>
    <name evidence="5" type="ORF">IFO67_14235</name>
</gene>
<comment type="subcellular location">
    <subcellularLocation>
        <location evidence="1">Cell envelope</location>
    </subcellularLocation>
</comment>
<feature type="domain" description="Imelysin-like" evidence="4">
    <location>
        <begin position="44"/>
        <end position="319"/>
    </location>
</feature>
<evidence type="ECO:0000259" key="4">
    <source>
        <dbReference type="Pfam" id="PF09375"/>
    </source>
</evidence>
<evidence type="ECO:0000313" key="5">
    <source>
        <dbReference type="EMBL" id="MBD8504051.1"/>
    </source>
</evidence>
<reference evidence="6" key="1">
    <citation type="submission" date="2023-07" db="EMBL/GenBank/DDBJ databases">
        <title>Thauera sp. CAU 1555 isolated from sand of Yaerae Beach.</title>
        <authorList>
            <person name="Kim W."/>
        </authorList>
    </citation>
    <scope>NUCLEOTIDE SEQUENCE [LARGE SCALE GENOMIC DNA]</scope>
    <source>
        <strain evidence="6">CAU 1555</strain>
    </source>
</reference>
<dbReference type="Proteomes" id="UP000603602">
    <property type="component" value="Unassembled WGS sequence"/>
</dbReference>
<feature type="chain" id="PRO_5046895421" description="Imelysin-like domain-containing protein" evidence="3">
    <location>
        <begin position="23"/>
        <end position="342"/>
    </location>
</feature>
<comment type="caution">
    <text evidence="5">The sequence shown here is derived from an EMBL/GenBank/DDBJ whole genome shotgun (WGS) entry which is preliminary data.</text>
</comment>
<evidence type="ECO:0000256" key="3">
    <source>
        <dbReference type="SAM" id="SignalP"/>
    </source>
</evidence>
<evidence type="ECO:0000313" key="6">
    <source>
        <dbReference type="Proteomes" id="UP000603602"/>
    </source>
</evidence>
<dbReference type="Pfam" id="PF09375">
    <property type="entry name" value="Peptidase_M75"/>
    <property type="match status" value="1"/>
</dbReference>
<accession>A0ABR9BFR0</accession>
<sequence length="342" mass="36017">MRAAHRLATLLLALAAPLAAAAAPAPYVMPSQWMAALTEARLAPGYAGLGERVEALGAALQATCAGRPAALAAARVRWREAQLALRALSPLPFGPVLETRVLRRIDFWPTRPAQIERSIAQYAQSPDDTARIGLSARGLPAIEYLLFDAGRAPLADDPAACRYAAWLAQDAAAALADTATGWPAWRAALAEADPEREARLIGDGINILIGSTEVLRLKYLDKPLRPRSGPAETDAWRSATARDGLLAYFGGLRAGLQGGEGWPGLTAVMRGRGLLVLADRVDVRLDAVAAALADLPGDLGAEAARPAAENLMTELGRLQRLLAEDVADAMKVTVGFGESDGD</sequence>
<evidence type="ECO:0000256" key="2">
    <source>
        <dbReference type="ARBA" id="ARBA00022729"/>
    </source>
</evidence>